<accession>A0A7Z9A5E9</accession>
<feature type="binding site" evidence="4">
    <location>
        <position position="331"/>
    </location>
    <ligand>
        <name>substrate</name>
    </ligand>
</feature>
<dbReference type="PANTHER" id="PTHR48100:SF1">
    <property type="entry name" value="HISTIDINE PHOSPHATASE FAMILY PROTEIN-RELATED"/>
    <property type="match status" value="1"/>
</dbReference>
<dbReference type="InterPro" id="IPR013078">
    <property type="entry name" value="His_Pase_superF_clade-1"/>
</dbReference>
<keyword evidence="1" id="KW-0324">Glycolysis</keyword>
<proteinExistence type="predicted"/>
<evidence type="ECO:0000256" key="5">
    <source>
        <dbReference type="SAM" id="MobiDB-lite"/>
    </source>
</evidence>
<evidence type="ECO:0000256" key="4">
    <source>
        <dbReference type="PIRSR" id="PIRSR613078-2"/>
    </source>
</evidence>
<feature type="active site" description="Proton donor/acceptor" evidence="3">
    <location>
        <position position="356"/>
    </location>
</feature>
<keyword evidence="2 6" id="KW-0413">Isomerase</keyword>
<feature type="binding site" evidence="4">
    <location>
        <begin position="279"/>
        <end position="286"/>
    </location>
    <ligand>
        <name>substrate</name>
    </ligand>
</feature>
<dbReference type="EC" id="5.4.2.1" evidence="6"/>
<dbReference type="PROSITE" id="PS00175">
    <property type="entry name" value="PG_MUTASE"/>
    <property type="match status" value="1"/>
</dbReference>
<evidence type="ECO:0000313" key="6">
    <source>
        <dbReference type="EMBL" id="VEI24511.1"/>
    </source>
</evidence>
<dbReference type="Gene3D" id="3.40.50.1240">
    <property type="entry name" value="Phosphoglycerate mutase-like"/>
    <property type="match status" value="2"/>
</dbReference>
<gene>
    <name evidence="6" type="primary">gpmA_2</name>
    <name evidence="6" type="ORF">NCTC10207_02118</name>
</gene>
<dbReference type="AlphaFoldDB" id="A0A7Z9A5E9"/>
<dbReference type="PANTHER" id="PTHR48100">
    <property type="entry name" value="BROAD-SPECIFICITY PHOSPHATASE YOR283W-RELATED"/>
    <property type="match status" value="1"/>
</dbReference>
<dbReference type="GO" id="GO:0016853">
    <property type="term" value="F:isomerase activity"/>
    <property type="evidence" value="ECO:0007669"/>
    <property type="project" value="UniProtKB-KW"/>
</dbReference>
<dbReference type="EMBL" id="LR134479">
    <property type="protein sequence ID" value="VEI24511.1"/>
    <property type="molecule type" value="Genomic_DNA"/>
</dbReference>
<dbReference type="InterPro" id="IPR029033">
    <property type="entry name" value="His_PPase_superfam"/>
</dbReference>
<name>A0A7Z9A5E9_9MICC</name>
<evidence type="ECO:0000256" key="3">
    <source>
        <dbReference type="PIRSR" id="PIRSR613078-1"/>
    </source>
</evidence>
<dbReference type="InterPro" id="IPR050275">
    <property type="entry name" value="PGM_Phosphatase"/>
</dbReference>
<dbReference type="GO" id="GO:0005737">
    <property type="term" value="C:cytoplasm"/>
    <property type="evidence" value="ECO:0007669"/>
    <property type="project" value="TreeGrafter"/>
</dbReference>
<feature type="region of interest" description="Disordered" evidence="5">
    <location>
        <begin position="1"/>
        <end position="60"/>
    </location>
</feature>
<dbReference type="Proteomes" id="UP000282386">
    <property type="component" value="Chromosome"/>
</dbReference>
<dbReference type="GO" id="GO:0016791">
    <property type="term" value="F:phosphatase activity"/>
    <property type="evidence" value="ECO:0007669"/>
    <property type="project" value="TreeGrafter"/>
</dbReference>
<evidence type="ECO:0000256" key="1">
    <source>
        <dbReference type="ARBA" id="ARBA00023152"/>
    </source>
</evidence>
<reference evidence="6 7" key="1">
    <citation type="submission" date="2018-12" db="EMBL/GenBank/DDBJ databases">
        <authorList>
            <consortium name="Pathogen Informatics"/>
        </authorList>
    </citation>
    <scope>NUCLEOTIDE SEQUENCE [LARGE SCALE GENOMIC DNA]</scope>
    <source>
        <strain evidence="6 7">NCTC10207</strain>
    </source>
</reference>
<dbReference type="SMART" id="SM00855">
    <property type="entry name" value="PGAM"/>
    <property type="match status" value="2"/>
</dbReference>
<feature type="active site" description="Tele-phosphohistidine intermediate" evidence="3">
    <location>
        <position position="280"/>
    </location>
</feature>
<evidence type="ECO:0000256" key="2">
    <source>
        <dbReference type="ARBA" id="ARBA00023235"/>
    </source>
</evidence>
<feature type="compositionally biased region" description="Polar residues" evidence="5">
    <location>
        <begin position="1"/>
        <end position="15"/>
    </location>
</feature>
<dbReference type="SUPFAM" id="SSF53254">
    <property type="entry name" value="Phosphoglycerate mutase-like"/>
    <property type="match status" value="2"/>
</dbReference>
<feature type="compositionally biased region" description="Basic and acidic residues" evidence="5">
    <location>
        <begin position="41"/>
        <end position="53"/>
    </location>
</feature>
<organism evidence="6 7">
    <name type="scientific">Rothia aeria</name>
    <dbReference type="NCBI Taxonomy" id="172042"/>
    <lineage>
        <taxon>Bacteria</taxon>
        <taxon>Bacillati</taxon>
        <taxon>Actinomycetota</taxon>
        <taxon>Actinomycetes</taxon>
        <taxon>Micrococcales</taxon>
        <taxon>Micrococcaceae</taxon>
        <taxon>Rothia</taxon>
    </lineage>
</organism>
<evidence type="ECO:0000313" key="7">
    <source>
        <dbReference type="Proteomes" id="UP000282386"/>
    </source>
</evidence>
<dbReference type="InterPro" id="IPR001345">
    <property type="entry name" value="PG/BPGM_mutase_AS"/>
</dbReference>
<sequence length="457" mass="49524">MTITHGSLQHPNSDGAQIGSGASHPETAQPPQNLQAAPDRNNSRQENTAEHSAKTHPAGRILMLRHGLTDWNIEHRFQGNTDIPLNDAGREQVRGALNEFAALASDGVPVDGVVSSPLVRAVESGKIIAEGLGVPYLGAYEGLQERSFGELEGLVATPELVADARSGANPTVEPREEFVARALTAFNRVRAAHPGKNIVVATHGMLIAVTMTVLLEHEHPEALTVDGIYPIPPNASITQLPTALLDAAIDRHVVTHSEGDVGPEPLPEGLAGGTLTLIRHGQTDWNKNRLMQGVSDIPLNETGRQQAHETGAKLQQMGLRYDRVLSSPLSRAHETAQRVGEFFGLTVSQTYPELVERAYGAAEGKNIPDYESDAPDRFYPGVETERDLYVRAVRALREVVRQYPGERLMVVSHGSLIRRAISAAQGYEHTQEVPNAQPLEVDIAGLFAWDSRGYFGD</sequence>
<feature type="binding site" evidence="4">
    <location>
        <begin position="356"/>
        <end position="359"/>
    </location>
    <ligand>
        <name>substrate</name>
    </ligand>
</feature>
<dbReference type="CDD" id="cd07067">
    <property type="entry name" value="HP_PGM_like"/>
    <property type="match status" value="2"/>
</dbReference>
<protein>
    <submittedName>
        <fullName evidence="6">2,3-bisphosphoglycerate-dependent phosphoglycerate mutase</fullName>
        <ecNumber evidence="6">5.4.2.1</ecNumber>
    </submittedName>
</protein>
<dbReference type="Pfam" id="PF00300">
    <property type="entry name" value="His_Phos_1"/>
    <property type="match status" value="2"/>
</dbReference>
<dbReference type="RefSeq" id="WP_186335882.1">
    <property type="nucleotide sequence ID" value="NZ_LR134479.1"/>
</dbReference>